<proteinExistence type="predicted"/>
<reference evidence="1" key="1">
    <citation type="submission" date="2014-09" db="EMBL/GenBank/DDBJ databases">
        <authorList>
            <person name="Magalhaes I.L.F."/>
            <person name="Oliveira U."/>
            <person name="Santos F.R."/>
            <person name="Vidigal T.H.D.A."/>
            <person name="Brescovit A.D."/>
            <person name="Santos A.J."/>
        </authorList>
    </citation>
    <scope>NUCLEOTIDE SEQUENCE</scope>
    <source>
        <tissue evidence="1">Shoot tissue taken approximately 20 cm above the soil surface</tissue>
    </source>
</reference>
<sequence>MKQKLGSTKQSALGIGNAKKCSKRIRIFLVHLLGGSVHVKQFIQKATYSTKVIYFHKAI</sequence>
<dbReference type="AlphaFoldDB" id="A0A0A9HIV9"/>
<reference evidence="1" key="2">
    <citation type="journal article" date="2015" name="Data Brief">
        <title>Shoot transcriptome of the giant reed, Arundo donax.</title>
        <authorList>
            <person name="Barrero R.A."/>
            <person name="Guerrero F.D."/>
            <person name="Moolhuijzen P."/>
            <person name="Goolsby J.A."/>
            <person name="Tidwell J."/>
            <person name="Bellgard S.E."/>
            <person name="Bellgard M.I."/>
        </authorList>
    </citation>
    <scope>NUCLEOTIDE SEQUENCE</scope>
    <source>
        <tissue evidence="1">Shoot tissue taken approximately 20 cm above the soil surface</tissue>
    </source>
</reference>
<evidence type="ECO:0000313" key="1">
    <source>
        <dbReference type="EMBL" id="JAE34806.1"/>
    </source>
</evidence>
<name>A0A0A9HIV9_ARUDO</name>
<dbReference type="EMBL" id="GBRH01163090">
    <property type="protein sequence ID" value="JAE34806.1"/>
    <property type="molecule type" value="Transcribed_RNA"/>
</dbReference>
<protein>
    <submittedName>
        <fullName evidence="1">Uncharacterized protein</fullName>
    </submittedName>
</protein>
<accession>A0A0A9HIV9</accession>
<organism evidence="1">
    <name type="scientific">Arundo donax</name>
    <name type="common">Giant reed</name>
    <name type="synonym">Donax arundinaceus</name>
    <dbReference type="NCBI Taxonomy" id="35708"/>
    <lineage>
        <taxon>Eukaryota</taxon>
        <taxon>Viridiplantae</taxon>
        <taxon>Streptophyta</taxon>
        <taxon>Embryophyta</taxon>
        <taxon>Tracheophyta</taxon>
        <taxon>Spermatophyta</taxon>
        <taxon>Magnoliopsida</taxon>
        <taxon>Liliopsida</taxon>
        <taxon>Poales</taxon>
        <taxon>Poaceae</taxon>
        <taxon>PACMAD clade</taxon>
        <taxon>Arundinoideae</taxon>
        <taxon>Arundineae</taxon>
        <taxon>Arundo</taxon>
    </lineage>
</organism>